<dbReference type="EMBL" id="BAAAFZ010000060">
    <property type="protein sequence ID" value="GAA0595946.1"/>
    <property type="molecule type" value="Genomic_DNA"/>
</dbReference>
<protein>
    <recommendedName>
        <fullName evidence="4">Cbb3-type cytochrome c oxidase subunit 3</fullName>
    </recommendedName>
</protein>
<evidence type="ECO:0008006" key="4">
    <source>
        <dbReference type="Google" id="ProtNLM"/>
    </source>
</evidence>
<dbReference type="Pfam" id="PF05545">
    <property type="entry name" value="FixQ"/>
    <property type="match status" value="1"/>
</dbReference>
<gene>
    <name evidence="2" type="ORF">GCM10009416_37890</name>
</gene>
<accession>A0ABP3QRJ7</accession>
<comment type="caution">
    <text evidence="2">The sequence shown here is derived from an EMBL/GenBank/DDBJ whole genome shotgun (WGS) entry which is preliminary data.</text>
</comment>
<organism evidence="2 3">
    <name type="scientific">Craurococcus roseus</name>
    <dbReference type="NCBI Taxonomy" id="77585"/>
    <lineage>
        <taxon>Bacteria</taxon>
        <taxon>Pseudomonadati</taxon>
        <taxon>Pseudomonadota</taxon>
        <taxon>Alphaproteobacteria</taxon>
        <taxon>Acetobacterales</taxon>
        <taxon>Acetobacteraceae</taxon>
        <taxon>Craurococcus</taxon>
    </lineage>
</organism>
<dbReference type="InterPro" id="IPR008621">
    <property type="entry name" value="Cbb3-typ_cyt_oxidase_comp"/>
</dbReference>
<name>A0ABP3QRJ7_9PROT</name>
<keyword evidence="1" id="KW-0812">Transmembrane</keyword>
<reference evidence="3" key="1">
    <citation type="journal article" date="2019" name="Int. J. Syst. Evol. Microbiol.">
        <title>The Global Catalogue of Microorganisms (GCM) 10K type strain sequencing project: providing services to taxonomists for standard genome sequencing and annotation.</title>
        <authorList>
            <consortium name="The Broad Institute Genomics Platform"/>
            <consortium name="The Broad Institute Genome Sequencing Center for Infectious Disease"/>
            <person name="Wu L."/>
            <person name="Ma J."/>
        </authorList>
    </citation>
    <scope>NUCLEOTIDE SEQUENCE [LARGE SCALE GENOMIC DNA]</scope>
    <source>
        <strain evidence="3">JCM 9933</strain>
    </source>
</reference>
<sequence>MPDAIVILRAAVLVLLVAASVALLVWLLRPKVRRQLDDAALIPFRDEGRLPNGQGREDRR</sequence>
<evidence type="ECO:0000256" key="1">
    <source>
        <dbReference type="SAM" id="Phobius"/>
    </source>
</evidence>
<feature type="transmembrane region" description="Helical" evidence="1">
    <location>
        <begin position="6"/>
        <end position="28"/>
    </location>
</feature>
<evidence type="ECO:0000313" key="3">
    <source>
        <dbReference type="Proteomes" id="UP001501588"/>
    </source>
</evidence>
<proteinExistence type="predicted"/>
<keyword evidence="3" id="KW-1185">Reference proteome</keyword>
<keyword evidence="1" id="KW-0472">Membrane</keyword>
<dbReference type="RefSeq" id="WP_343896957.1">
    <property type="nucleotide sequence ID" value="NZ_BAAAFZ010000060.1"/>
</dbReference>
<evidence type="ECO:0000313" key="2">
    <source>
        <dbReference type="EMBL" id="GAA0595946.1"/>
    </source>
</evidence>
<keyword evidence="1" id="KW-1133">Transmembrane helix</keyword>
<dbReference type="Proteomes" id="UP001501588">
    <property type="component" value="Unassembled WGS sequence"/>
</dbReference>